<feature type="domain" description="Mvd1 C-terminal" evidence="1">
    <location>
        <begin position="89"/>
        <end position="229"/>
    </location>
</feature>
<dbReference type="Pfam" id="PF18376">
    <property type="entry name" value="MDD_C"/>
    <property type="match status" value="1"/>
</dbReference>
<dbReference type="GO" id="GO:0005829">
    <property type="term" value="C:cytosol"/>
    <property type="evidence" value="ECO:0007669"/>
    <property type="project" value="InterPro"/>
</dbReference>
<evidence type="ECO:0000313" key="3">
    <source>
        <dbReference type="EMBL" id="JAP59699.1"/>
    </source>
</evidence>
<dbReference type="EMBL" id="GEEE01003526">
    <property type="protein sequence ID" value="JAP59699.1"/>
    <property type="molecule type" value="Transcribed_RNA"/>
</dbReference>
<feature type="domain" description="Diphosphomevalonate decarboxylase-like N-terminal" evidence="2">
    <location>
        <begin position="3"/>
        <end position="72"/>
    </location>
</feature>
<dbReference type="InterPro" id="IPR029765">
    <property type="entry name" value="Mev_diP_decarb"/>
</dbReference>
<evidence type="ECO:0000259" key="1">
    <source>
        <dbReference type="Pfam" id="PF18376"/>
    </source>
</evidence>
<dbReference type="PANTHER" id="PTHR10977">
    <property type="entry name" value="DIPHOSPHOMEVALONATE DECARBOXYLASE"/>
    <property type="match status" value="1"/>
</dbReference>
<name>A0A0V0J2B2_SCHSO</name>
<gene>
    <name evidence="3" type="primary">MVD1</name>
    <name evidence="3" type="ORF">TR113465</name>
</gene>
<proteinExistence type="predicted"/>
<dbReference type="Gene3D" id="3.30.230.10">
    <property type="match status" value="1"/>
</dbReference>
<feature type="non-terminal residue" evidence="3">
    <location>
        <position position="1"/>
    </location>
</feature>
<dbReference type="NCBIfam" id="TIGR01240">
    <property type="entry name" value="mevDPdecarb"/>
    <property type="match status" value="1"/>
</dbReference>
<dbReference type="InterPro" id="IPR041431">
    <property type="entry name" value="Mvd1_C"/>
</dbReference>
<protein>
    <submittedName>
        <fullName evidence="3">Diphosphomevalonate decarboxylase</fullName>
    </submittedName>
</protein>
<dbReference type="SUPFAM" id="SSF55060">
    <property type="entry name" value="GHMP Kinase, C-terminal domain"/>
    <property type="match status" value="1"/>
</dbReference>
<organism evidence="3">
    <name type="scientific">Schistocephalus solidus</name>
    <name type="common">Tapeworm</name>
    <dbReference type="NCBI Taxonomy" id="70667"/>
    <lineage>
        <taxon>Eukaryota</taxon>
        <taxon>Metazoa</taxon>
        <taxon>Spiralia</taxon>
        <taxon>Lophotrochozoa</taxon>
        <taxon>Platyhelminthes</taxon>
        <taxon>Cestoda</taxon>
        <taxon>Eucestoda</taxon>
        <taxon>Diphyllobothriidea</taxon>
        <taxon>Diphyllobothriidae</taxon>
        <taxon>Schistocephalus</taxon>
    </lineage>
</organism>
<dbReference type="InterPro" id="IPR053859">
    <property type="entry name" value="MVD-like_N"/>
</dbReference>
<dbReference type="AlphaFoldDB" id="A0A0V0J2B2"/>
<dbReference type="GO" id="GO:0004163">
    <property type="term" value="F:diphosphomevalonate decarboxylase activity"/>
    <property type="evidence" value="ECO:0007669"/>
    <property type="project" value="InterPro"/>
</dbReference>
<reference evidence="3" key="1">
    <citation type="submission" date="2016-01" db="EMBL/GenBank/DDBJ databases">
        <title>Reference transcriptome for the parasite Schistocephalus solidus: insights into the molecular evolution of parasitism.</title>
        <authorList>
            <person name="Hebert F.O."/>
            <person name="Grambauer S."/>
            <person name="Barber I."/>
            <person name="Landry C.R."/>
            <person name="Aubin-Horth N."/>
        </authorList>
    </citation>
    <scope>NUCLEOTIDE SEQUENCE</scope>
</reference>
<dbReference type="Gene3D" id="3.30.70.890">
    <property type="entry name" value="GHMP kinase, C-terminal domain"/>
    <property type="match status" value="1"/>
</dbReference>
<evidence type="ECO:0000259" key="2">
    <source>
        <dbReference type="Pfam" id="PF22700"/>
    </source>
</evidence>
<dbReference type="InterPro" id="IPR014721">
    <property type="entry name" value="Ribsml_uS5_D2-typ_fold_subgr"/>
</dbReference>
<dbReference type="PANTHER" id="PTHR10977:SF3">
    <property type="entry name" value="DIPHOSPHOMEVALONATE DECARBOXYLASE"/>
    <property type="match status" value="1"/>
</dbReference>
<sequence length="319" mass="35087">PQRLVIKSDNNFPTAAGLASSASGMASLAYGLSLFYGLNDGAASLARRGSGSACRSMFGGFVHWKTPKPTDNSTVVQLHPHTHWPELRVLICVINVDKKTVGSTVAMRTTMQSSCLFREARKTAVAERLPLFIKALQRCDFSALAELTMRESNALHAACLDSWPPAIFLNETSFAVMQFVHIVNQHCGRTVLAYTFDAGPNAFLLVLKDDVAWVLALLTARFGDKKLGNRTELNISPRQPDGDDLRVAKLRRVEQHLSTESTTTTTVGHTLEIRGLQYPTVQLSSKEDEVSTYLCCFSTLLLYLGDLSPVFHWASIGRL</sequence>
<accession>A0A0V0J2B2</accession>
<dbReference type="InterPro" id="IPR036554">
    <property type="entry name" value="GHMP_kinase_C_sf"/>
</dbReference>
<dbReference type="SUPFAM" id="SSF54211">
    <property type="entry name" value="Ribosomal protein S5 domain 2-like"/>
    <property type="match status" value="1"/>
</dbReference>
<dbReference type="Pfam" id="PF22700">
    <property type="entry name" value="MVD-like_N"/>
    <property type="match status" value="1"/>
</dbReference>
<dbReference type="InterPro" id="IPR020568">
    <property type="entry name" value="Ribosomal_Su5_D2-typ_SF"/>
</dbReference>
<dbReference type="GO" id="GO:0019287">
    <property type="term" value="P:isopentenyl diphosphate biosynthetic process, mevalonate pathway"/>
    <property type="evidence" value="ECO:0007669"/>
    <property type="project" value="InterPro"/>
</dbReference>